<comment type="similarity">
    <text evidence="6">Belongs to the peptidase M48 family.</text>
</comment>
<organism evidence="9 10">
    <name type="scientific">Ruegeria atlantica</name>
    <dbReference type="NCBI Taxonomy" id="81569"/>
    <lineage>
        <taxon>Bacteria</taxon>
        <taxon>Pseudomonadati</taxon>
        <taxon>Pseudomonadota</taxon>
        <taxon>Alphaproteobacteria</taxon>
        <taxon>Rhodobacterales</taxon>
        <taxon>Roseobacteraceae</taxon>
        <taxon>Ruegeria</taxon>
    </lineage>
</organism>
<accession>A0AA90YZL7</accession>
<evidence type="ECO:0000256" key="5">
    <source>
        <dbReference type="ARBA" id="ARBA00023049"/>
    </source>
</evidence>
<dbReference type="AlphaFoldDB" id="A0AA90YZL7"/>
<evidence type="ECO:0000256" key="2">
    <source>
        <dbReference type="ARBA" id="ARBA00022723"/>
    </source>
</evidence>
<evidence type="ECO:0000256" key="3">
    <source>
        <dbReference type="ARBA" id="ARBA00022801"/>
    </source>
</evidence>
<sequence>MHRWFVFLLSLLLAACGEGALRVQPAEEWRGDEPEAEPMVQTFREVSRAVGAEARRQCLKQTTGQNCDFRILVDLNPQASVNAFQTLDENKQPVIIFTRSMIESTQNADELAFVMGHEAAHHVLGHIAKQSEIASASAAEFGRVAELRGGDAAAIEEAQKLGAQVGVQAYVKDFELEADQLGTIITYNAGYNPLVGARFFDRIPDPGDRFLGTHPPNAQRVQIVRETAEQLGLSQ</sequence>
<evidence type="ECO:0000313" key="9">
    <source>
        <dbReference type="EMBL" id="NOE17959.1"/>
    </source>
</evidence>
<dbReference type="GO" id="GO:0051603">
    <property type="term" value="P:proteolysis involved in protein catabolic process"/>
    <property type="evidence" value="ECO:0007669"/>
    <property type="project" value="TreeGrafter"/>
</dbReference>
<keyword evidence="7" id="KW-0732">Signal</keyword>
<feature type="signal peptide" evidence="7">
    <location>
        <begin position="1"/>
        <end position="20"/>
    </location>
</feature>
<keyword evidence="5 6" id="KW-0482">Metalloprotease</keyword>
<evidence type="ECO:0000313" key="10">
    <source>
        <dbReference type="Proteomes" id="UP000597886"/>
    </source>
</evidence>
<dbReference type="PANTHER" id="PTHR22726:SF1">
    <property type="entry name" value="METALLOENDOPEPTIDASE OMA1, MITOCHONDRIAL"/>
    <property type="match status" value="1"/>
</dbReference>
<feature type="domain" description="Peptidase M48" evidence="8">
    <location>
        <begin position="77"/>
        <end position="227"/>
    </location>
</feature>
<evidence type="ECO:0000256" key="7">
    <source>
        <dbReference type="SAM" id="SignalP"/>
    </source>
</evidence>
<dbReference type="Gene3D" id="3.30.2010.10">
    <property type="entry name" value="Metalloproteases ('zincins'), catalytic domain"/>
    <property type="match status" value="1"/>
</dbReference>
<evidence type="ECO:0000256" key="1">
    <source>
        <dbReference type="ARBA" id="ARBA00022670"/>
    </source>
</evidence>
<dbReference type="PANTHER" id="PTHR22726">
    <property type="entry name" value="METALLOENDOPEPTIDASE OMA1"/>
    <property type="match status" value="1"/>
</dbReference>
<dbReference type="RefSeq" id="WP_171329303.1">
    <property type="nucleotide sequence ID" value="NZ_WVRA01000002.1"/>
</dbReference>
<keyword evidence="1 6" id="KW-0645">Protease</keyword>
<dbReference type="Proteomes" id="UP000597886">
    <property type="component" value="Unassembled WGS sequence"/>
</dbReference>
<comment type="cofactor">
    <cofactor evidence="6">
        <name>Zn(2+)</name>
        <dbReference type="ChEBI" id="CHEBI:29105"/>
    </cofactor>
    <text evidence="6">Binds 1 zinc ion per subunit.</text>
</comment>
<name>A0AA90YZL7_9RHOB</name>
<keyword evidence="2" id="KW-0479">Metal-binding</keyword>
<dbReference type="EMBL" id="WVRA01000002">
    <property type="protein sequence ID" value="NOE17959.1"/>
    <property type="molecule type" value="Genomic_DNA"/>
</dbReference>
<dbReference type="GO" id="GO:0046872">
    <property type="term" value="F:metal ion binding"/>
    <property type="evidence" value="ECO:0007669"/>
    <property type="project" value="UniProtKB-KW"/>
</dbReference>
<proteinExistence type="inferred from homology"/>
<dbReference type="InterPro" id="IPR001915">
    <property type="entry name" value="Peptidase_M48"/>
</dbReference>
<dbReference type="PROSITE" id="PS51257">
    <property type="entry name" value="PROKAR_LIPOPROTEIN"/>
    <property type="match status" value="1"/>
</dbReference>
<feature type="chain" id="PRO_5041730229" evidence="7">
    <location>
        <begin position="21"/>
        <end position="235"/>
    </location>
</feature>
<evidence type="ECO:0000256" key="4">
    <source>
        <dbReference type="ARBA" id="ARBA00022833"/>
    </source>
</evidence>
<comment type="caution">
    <text evidence="9">The sequence shown here is derived from an EMBL/GenBank/DDBJ whole genome shotgun (WGS) entry which is preliminary data.</text>
</comment>
<dbReference type="GO" id="GO:0004222">
    <property type="term" value="F:metalloendopeptidase activity"/>
    <property type="evidence" value="ECO:0007669"/>
    <property type="project" value="InterPro"/>
</dbReference>
<reference evidence="9" key="1">
    <citation type="submission" date="2019-12" db="EMBL/GenBank/DDBJ databases">
        <title>Ruegeria JWLKs population differentiation of coral mucus and skeleton niches.</title>
        <authorList>
            <person name="Luo D."/>
        </authorList>
    </citation>
    <scope>NUCLEOTIDE SEQUENCE</scope>
    <source>
        <strain evidence="9">HKCCD6181</strain>
    </source>
</reference>
<dbReference type="Pfam" id="PF01435">
    <property type="entry name" value="Peptidase_M48"/>
    <property type="match status" value="1"/>
</dbReference>
<keyword evidence="4 6" id="KW-0862">Zinc</keyword>
<gene>
    <name evidence="9" type="ORF">GS634_07455</name>
</gene>
<dbReference type="GO" id="GO:0016020">
    <property type="term" value="C:membrane"/>
    <property type="evidence" value="ECO:0007669"/>
    <property type="project" value="TreeGrafter"/>
</dbReference>
<evidence type="ECO:0000256" key="6">
    <source>
        <dbReference type="RuleBase" id="RU003983"/>
    </source>
</evidence>
<dbReference type="InterPro" id="IPR051156">
    <property type="entry name" value="Mito/Outer_Membr_Metalloprot"/>
</dbReference>
<protein>
    <submittedName>
        <fullName evidence="9">M48 family metalloprotease</fullName>
    </submittedName>
</protein>
<evidence type="ECO:0000259" key="8">
    <source>
        <dbReference type="Pfam" id="PF01435"/>
    </source>
</evidence>
<keyword evidence="3 6" id="KW-0378">Hydrolase</keyword>
<dbReference type="CDD" id="cd07324">
    <property type="entry name" value="M48C_Oma1-like"/>
    <property type="match status" value="1"/>
</dbReference>